<keyword evidence="8" id="KW-1185">Reference proteome</keyword>
<dbReference type="Proteomes" id="UP000005408">
    <property type="component" value="Unassembled WGS sequence"/>
</dbReference>
<proteinExistence type="predicted"/>
<keyword evidence="4" id="KW-0472">Membrane</keyword>
<keyword evidence="1 5" id="KW-0732">Signal</keyword>
<feature type="transmembrane region" description="Helical" evidence="4">
    <location>
        <begin position="804"/>
        <end position="826"/>
    </location>
</feature>
<keyword evidence="4" id="KW-0812">Transmembrane</keyword>
<feature type="chain" id="PRO_5036502480" description="VWFD domain-containing protein" evidence="5">
    <location>
        <begin position="19"/>
        <end position="944"/>
    </location>
</feature>
<dbReference type="PROSITE" id="PS51233">
    <property type="entry name" value="VWFD"/>
    <property type="match status" value="1"/>
</dbReference>
<organism evidence="7 8">
    <name type="scientific">Magallana gigas</name>
    <name type="common">Pacific oyster</name>
    <name type="synonym">Crassostrea gigas</name>
    <dbReference type="NCBI Taxonomy" id="29159"/>
    <lineage>
        <taxon>Eukaryota</taxon>
        <taxon>Metazoa</taxon>
        <taxon>Spiralia</taxon>
        <taxon>Lophotrochozoa</taxon>
        <taxon>Mollusca</taxon>
        <taxon>Bivalvia</taxon>
        <taxon>Autobranchia</taxon>
        <taxon>Pteriomorphia</taxon>
        <taxon>Ostreida</taxon>
        <taxon>Ostreoidea</taxon>
        <taxon>Ostreidae</taxon>
        <taxon>Magallana</taxon>
    </lineage>
</organism>
<dbReference type="Gene3D" id="2.60.120.260">
    <property type="entry name" value="Galactose-binding domain-like"/>
    <property type="match status" value="1"/>
</dbReference>
<evidence type="ECO:0000259" key="6">
    <source>
        <dbReference type="PROSITE" id="PS51233"/>
    </source>
</evidence>
<dbReference type="AlphaFoldDB" id="A0A8W8K9C5"/>
<name>A0A8W8K9C5_MAGGI</name>
<reference evidence="7" key="1">
    <citation type="submission" date="2022-08" db="UniProtKB">
        <authorList>
            <consortium name="EnsemblMetazoa"/>
        </authorList>
    </citation>
    <scope>IDENTIFICATION</scope>
    <source>
        <strain evidence="7">05x7-T-G4-1.051#20</strain>
    </source>
</reference>
<dbReference type="InterPro" id="IPR050969">
    <property type="entry name" value="Dev_Signal_Modulators"/>
</dbReference>
<feature type="region of interest" description="Disordered" evidence="3">
    <location>
        <begin position="843"/>
        <end position="863"/>
    </location>
</feature>
<evidence type="ECO:0000256" key="4">
    <source>
        <dbReference type="SAM" id="Phobius"/>
    </source>
</evidence>
<feature type="compositionally biased region" description="Polar residues" evidence="3">
    <location>
        <begin position="894"/>
        <end position="908"/>
    </location>
</feature>
<feature type="region of interest" description="Disordered" evidence="3">
    <location>
        <begin position="894"/>
        <end position="944"/>
    </location>
</feature>
<feature type="compositionally biased region" description="Polar residues" evidence="3">
    <location>
        <begin position="933"/>
        <end position="944"/>
    </location>
</feature>
<dbReference type="Pfam" id="PF00094">
    <property type="entry name" value="VWD"/>
    <property type="match status" value="1"/>
</dbReference>
<dbReference type="PANTHER" id="PTHR14949">
    <property type="entry name" value="EGF-LIKE-DOMAIN, MULTIPLE 7, 8"/>
    <property type="match status" value="1"/>
</dbReference>
<accession>A0A8W8K9C5</accession>
<dbReference type="Pfam" id="PF26129">
    <property type="entry name" value="Vwde"/>
    <property type="match status" value="1"/>
</dbReference>
<evidence type="ECO:0000256" key="5">
    <source>
        <dbReference type="SAM" id="SignalP"/>
    </source>
</evidence>
<evidence type="ECO:0000313" key="8">
    <source>
        <dbReference type="Proteomes" id="UP000005408"/>
    </source>
</evidence>
<feature type="signal peptide" evidence="5">
    <location>
        <begin position="1"/>
        <end position="18"/>
    </location>
</feature>
<feature type="domain" description="VWFD" evidence="6">
    <location>
        <begin position="269"/>
        <end position="451"/>
    </location>
</feature>
<dbReference type="Pfam" id="PF23106">
    <property type="entry name" value="EGF_Teneurin"/>
    <property type="match status" value="1"/>
</dbReference>
<sequence>MTVYWIYIVLIHVVFVNSYSVHVETSLEQSSDGTMLEPVFKCVVDHPQDGVMYDVQWFIGNDLIPKAGSYNVTYQTMNTSSLKTDHWADNYSLNFNVSCSVTIKNATSGNTVYHNTSSPYFAGITSESSEIVVKESEQVEIRLTNSVPLSCPTSLNDSMKHGSCKLPVNIWTTAEKYRERCRNGLLLEDLLIDSPQCAVTFEFNESGNSSIVFNVTGYTDGMINYQNRTSRIHFNVSNYHYDRHGIWRNISIPEIKAIVVDRDYLVDWKLCTSYNDPHMTTFDGKTWENHRPGEFVMYRHQHLPYSVNVLFSSCVAGYATCNCGVAVRSNFSLYVVRTCAQVSSTQTELLTFPYENLTLNRTTDLHVSKLGRLYEATFPTGTKVSFDLSYDDTWISSVRIRASVSDIDATEGLCGLINGDQSDDFIPKQDNNSTDEQTFLLSWRVPLKSNESLFSKQPKLSPNLNRRTYEMYSLCTSIPNDTSSEVVLNTSVPSMLCTEDNSITTNLSLLSDKTTEAGFTEDLSYDPNYSETDTPQVSVWRNGWTESTARTFCQNSFNTDLAVNECQTLTKIDSSSYIESCIADIKLSGNTTYLQDTMNTFKGACYQEVTHDEVYYVNRTTDGRFLADIIFSVLCPRDCSGNGNCTNGNCNCFSGFIGSDCSIQLSSPLEGFRLPFDGLCDSSAPGSCQTFFVIGFFHSDVIFVKLSIFVIFTNNSVINTSESFTHATYHHYNLIALDISLDSLGNNTGAAIGCYVTLSYDGSTYGDPQSLLIYDKDMYDCNRETLECISKAQEEKEPSDSDNLVLIAILVTVMSVLSAITAFLILKKYKSFPCFVKKSMITSPPPRQHSIIPHSKTKKNKMPKMDDSIISSHPPMQHNMGQDRRRKPSISFLSSAQYPQSPPTSHLQHNTRPHRIPPLEPCIISQLPRRQELNSNKRFSPYKS</sequence>
<evidence type="ECO:0000256" key="2">
    <source>
        <dbReference type="ARBA" id="ARBA00023157"/>
    </source>
</evidence>
<evidence type="ECO:0000256" key="3">
    <source>
        <dbReference type="SAM" id="MobiDB-lite"/>
    </source>
</evidence>
<protein>
    <recommendedName>
        <fullName evidence="6">VWFD domain-containing protein</fullName>
    </recommendedName>
</protein>
<evidence type="ECO:0000313" key="7">
    <source>
        <dbReference type="EnsemblMetazoa" id="G22967.3:cds"/>
    </source>
</evidence>
<dbReference type="InterPro" id="IPR001846">
    <property type="entry name" value="VWF_type-D"/>
</dbReference>
<evidence type="ECO:0000256" key="1">
    <source>
        <dbReference type="ARBA" id="ARBA00022729"/>
    </source>
</evidence>
<dbReference type="GO" id="GO:0009986">
    <property type="term" value="C:cell surface"/>
    <property type="evidence" value="ECO:0007669"/>
    <property type="project" value="TreeGrafter"/>
</dbReference>
<dbReference type="GO" id="GO:0005102">
    <property type="term" value="F:signaling receptor binding"/>
    <property type="evidence" value="ECO:0007669"/>
    <property type="project" value="TreeGrafter"/>
</dbReference>
<keyword evidence="2" id="KW-1015">Disulfide bond</keyword>
<keyword evidence="4" id="KW-1133">Transmembrane helix</keyword>
<dbReference type="PANTHER" id="PTHR14949:SF54">
    <property type="entry name" value="VWFD DOMAIN-CONTAINING PROTEIN"/>
    <property type="match status" value="1"/>
</dbReference>
<dbReference type="GO" id="GO:0005576">
    <property type="term" value="C:extracellular region"/>
    <property type="evidence" value="ECO:0007669"/>
    <property type="project" value="TreeGrafter"/>
</dbReference>
<dbReference type="EnsemblMetazoa" id="G22967.3">
    <property type="protein sequence ID" value="G22967.3:cds"/>
    <property type="gene ID" value="G22967"/>
</dbReference>
<dbReference type="InterPro" id="IPR058727">
    <property type="entry name" value="Helical_Vwde"/>
</dbReference>